<evidence type="ECO:0000256" key="7">
    <source>
        <dbReference type="SAM" id="SignalP"/>
    </source>
</evidence>
<dbReference type="Gene3D" id="3.20.20.300">
    <property type="entry name" value="Glycoside hydrolase, family 3, N-terminal domain"/>
    <property type="match status" value="1"/>
</dbReference>
<dbReference type="PANTHER" id="PTHR30480">
    <property type="entry name" value="BETA-HEXOSAMINIDASE-RELATED"/>
    <property type="match status" value="1"/>
</dbReference>
<keyword evidence="6" id="KW-0472">Membrane</keyword>
<evidence type="ECO:0000256" key="6">
    <source>
        <dbReference type="SAM" id="Phobius"/>
    </source>
</evidence>
<gene>
    <name evidence="9" type="ORF">ENJ51_01530</name>
</gene>
<organism evidence="9">
    <name type="scientific">Leucothrix mucor</name>
    <dbReference type="NCBI Taxonomy" id="45248"/>
    <lineage>
        <taxon>Bacteria</taxon>
        <taxon>Pseudomonadati</taxon>
        <taxon>Pseudomonadota</taxon>
        <taxon>Gammaproteobacteria</taxon>
        <taxon>Thiotrichales</taxon>
        <taxon>Thiotrichaceae</taxon>
        <taxon>Leucothrix</taxon>
    </lineage>
</organism>
<dbReference type="AlphaFoldDB" id="A0A7V2WU70"/>
<comment type="catalytic activity">
    <reaction evidence="1">
        <text>Hydrolysis of terminal non-reducing N-acetyl-D-hexosamine residues in N-acetyl-beta-D-hexosaminides.</text>
        <dbReference type="EC" id="3.2.1.52"/>
    </reaction>
</comment>
<evidence type="ECO:0000256" key="3">
    <source>
        <dbReference type="ARBA" id="ARBA00012663"/>
    </source>
</evidence>
<dbReference type="PANTHER" id="PTHR30480:SF13">
    <property type="entry name" value="BETA-HEXOSAMINIDASE"/>
    <property type="match status" value="1"/>
</dbReference>
<dbReference type="EC" id="3.2.1.52" evidence="3"/>
<sequence length="886" mass="99656">MKNTISLLLLISSLIFFTSIQADSPKLTAAENSQVEEWANNISVEDGVGQLFMINIPLHFSKVQERNAIHKRLIEEEGFGSIILQSSNFNYLRKRAESGEERISIVTNFVSNMQYRALASKHLKVPLFIAADFEGPRYNPIKSVITPPPPALTIATTQNINSIKNTGKAVGYQLASSGINMILGPVLDIDETMQGSYNSLLKNRSFSSVPEGVSSIAAYYIMGLREAGITVIGKHFPGLGKINMNPHAGVSKFIGTKDDFKRQMTPYYDLKDYLSGIMTSHIMIDFLDDKNPATLSKKVAGLIRSGNTALGIRSLGYHDKMVISDDMGMGSILEYSKSHAQADSTSIDNGYYSTIDFGALAIDAFDAGHDILMFAKVILDSQRNQYRGEYKNGVITVDEIIRVKDRLASYISSNSAIEKRFRKSLLRILHTKAYTYKLHGGKISHFIKGKMKKVLSHRVNPPDIIKSEDGYIDSLKVEALHQKTIIDAYVLLQGNVPLITRTNQSSACIFTNHPKNYAALKTKYSRIHLSDSAHIRLNLKENETITEYLKRLQQPIKDFLGANNCQHIYFEANKKDDIDRLQNIIQYGNNQAAIYILLHQTPIIIPQQIYTNDKVSIMGAFTRHKLSYPIDVQVLNGNIMPQENHALTIPFKQKKASITIDKPPSGVPMPQYEIDSAAALANELVILELQEEFQELETHFSHFRKNIKSLPDELSSSLSHHFKGKEVTIDRLAPPAIEQVKIFDDIISADKLSSMTSMKQLLNKISTDIEQRDDLNLLEKTRYKLLSFLSIRQKNTGSVDTYGHYTNLLLILMSISVLLILLYIIEFTKRDIVKSTHFKDAVLILVKQVFTRPQLLLIMLLLAVMAVLLIARIKQLPLENLLVAYF</sequence>
<evidence type="ECO:0000313" key="9">
    <source>
        <dbReference type="EMBL" id="HFC91474.1"/>
    </source>
</evidence>
<comment type="caution">
    <text evidence="9">The sequence shown here is derived from an EMBL/GenBank/DDBJ whole genome shotgun (WGS) entry which is preliminary data.</text>
</comment>
<feature type="transmembrane region" description="Helical" evidence="6">
    <location>
        <begin position="802"/>
        <end position="825"/>
    </location>
</feature>
<keyword evidence="7" id="KW-0732">Signal</keyword>
<dbReference type="GO" id="GO:0005975">
    <property type="term" value="P:carbohydrate metabolic process"/>
    <property type="evidence" value="ECO:0007669"/>
    <property type="project" value="InterPro"/>
</dbReference>
<comment type="similarity">
    <text evidence="2">Belongs to the glycosyl hydrolase 3 family.</text>
</comment>
<evidence type="ECO:0000256" key="1">
    <source>
        <dbReference type="ARBA" id="ARBA00001231"/>
    </source>
</evidence>
<accession>A0A7V2WU70</accession>
<dbReference type="Pfam" id="PF00933">
    <property type="entry name" value="Glyco_hydro_3"/>
    <property type="match status" value="1"/>
</dbReference>
<reference evidence="9" key="1">
    <citation type="journal article" date="2020" name="mSystems">
        <title>Genome- and Community-Level Interaction Insights into Carbon Utilization and Element Cycling Functions of Hydrothermarchaeota in Hydrothermal Sediment.</title>
        <authorList>
            <person name="Zhou Z."/>
            <person name="Liu Y."/>
            <person name="Xu W."/>
            <person name="Pan J."/>
            <person name="Luo Z.H."/>
            <person name="Li M."/>
        </authorList>
    </citation>
    <scope>NUCLEOTIDE SEQUENCE [LARGE SCALE GENOMIC DNA]</scope>
    <source>
        <strain evidence="9">HyVt-493</strain>
    </source>
</reference>
<dbReference type="SUPFAM" id="SSF51445">
    <property type="entry name" value="(Trans)glycosidases"/>
    <property type="match status" value="1"/>
</dbReference>
<dbReference type="Proteomes" id="UP000885750">
    <property type="component" value="Unassembled WGS sequence"/>
</dbReference>
<proteinExistence type="inferred from homology"/>
<evidence type="ECO:0000256" key="5">
    <source>
        <dbReference type="ARBA" id="ARBA00023295"/>
    </source>
</evidence>
<feature type="chain" id="PRO_5031245854" description="beta-N-acetylhexosaminidase" evidence="7">
    <location>
        <begin position="23"/>
        <end position="886"/>
    </location>
</feature>
<feature type="transmembrane region" description="Helical" evidence="6">
    <location>
        <begin position="855"/>
        <end position="873"/>
    </location>
</feature>
<evidence type="ECO:0000256" key="4">
    <source>
        <dbReference type="ARBA" id="ARBA00022801"/>
    </source>
</evidence>
<dbReference type="EMBL" id="DRMS01000054">
    <property type="protein sequence ID" value="HFC91474.1"/>
    <property type="molecule type" value="Genomic_DNA"/>
</dbReference>
<keyword evidence="5" id="KW-0326">Glycosidase</keyword>
<dbReference type="GO" id="GO:0009254">
    <property type="term" value="P:peptidoglycan turnover"/>
    <property type="evidence" value="ECO:0007669"/>
    <property type="project" value="TreeGrafter"/>
</dbReference>
<keyword evidence="6" id="KW-1133">Transmembrane helix</keyword>
<protein>
    <recommendedName>
        <fullName evidence="3">beta-N-acetylhexosaminidase</fullName>
        <ecNumber evidence="3">3.2.1.52</ecNumber>
    </recommendedName>
</protein>
<feature type="domain" description="Glycoside hydrolase family 3 N-terminal" evidence="8">
    <location>
        <begin position="44"/>
        <end position="344"/>
    </location>
</feature>
<dbReference type="InterPro" id="IPR036962">
    <property type="entry name" value="Glyco_hydro_3_N_sf"/>
</dbReference>
<feature type="signal peptide" evidence="7">
    <location>
        <begin position="1"/>
        <end position="22"/>
    </location>
</feature>
<name>A0A7V2WU70_LEUMU</name>
<dbReference type="InterPro" id="IPR050226">
    <property type="entry name" value="NagZ_Beta-hexosaminidase"/>
</dbReference>
<dbReference type="InterPro" id="IPR017853">
    <property type="entry name" value="GH"/>
</dbReference>
<dbReference type="InterPro" id="IPR001764">
    <property type="entry name" value="Glyco_hydro_3_N"/>
</dbReference>
<keyword evidence="6" id="KW-0812">Transmembrane</keyword>
<evidence type="ECO:0000256" key="2">
    <source>
        <dbReference type="ARBA" id="ARBA00005336"/>
    </source>
</evidence>
<keyword evidence="4 9" id="KW-0378">Hydrolase</keyword>
<evidence type="ECO:0000259" key="8">
    <source>
        <dbReference type="Pfam" id="PF00933"/>
    </source>
</evidence>
<dbReference type="GO" id="GO:0004563">
    <property type="term" value="F:beta-N-acetylhexosaminidase activity"/>
    <property type="evidence" value="ECO:0007669"/>
    <property type="project" value="UniProtKB-EC"/>
</dbReference>